<evidence type="ECO:0000313" key="2">
    <source>
        <dbReference type="Proteomes" id="UP000092460"/>
    </source>
</evidence>
<dbReference type="EnsemblMetazoa" id="GPPI046279-RA">
    <property type="protein sequence ID" value="GPPI046279-PA"/>
    <property type="gene ID" value="GPPI046279"/>
</dbReference>
<dbReference type="AlphaFoldDB" id="A0A1B0C0Z5"/>
<reference evidence="1" key="2">
    <citation type="submission" date="2020-05" db="UniProtKB">
        <authorList>
            <consortium name="EnsemblMetazoa"/>
        </authorList>
    </citation>
    <scope>IDENTIFICATION</scope>
    <source>
        <strain evidence="1">IAEA</strain>
    </source>
</reference>
<evidence type="ECO:0000313" key="1">
    <source>
        <dbReference type="EnsemblMetazoa" id="GPPI046279-PA"/>
    </source>
</evidence>
<dbReference type="EMBL" id="JXJN01023826">
    <property type="status" value="NOT_ANNOTATED_CDS"/>
    <property type="molecule type" value="Genomic_DNA"/>
</dbReference>
<accession>A0A1B0C0Z5</accession>
<keyword evidence="2" id="KW-1185">Reference proteome</keyword>
<dbReference type="EMBL" id="JXJN01023827">
    <property type="status" value="NOT_ANNOTATED_CDS"/>
    <property type="molecule type" value="Genomic_DNA"/>
</dbReference>
<proteinExistence type="predicted"/>
<organism evidence="1 2">
    <name type="scientific">Glossina palpalis gambiensis</name>
    <dbReference type="NCBI Taxonomy" id="67801"/>
    <lineage>
        <taxon>Eukaryota</taxon>
        <taxon>Metazoa</taxon>
        <taxon>Ecdysozoa</taxon>
        <taxon>Arthropoda</taxon>
        <taxon>Hexapoda</taxon>
        <taxon>Insecta</taxon>
        <taxon>Pterygota</taxon>
        <taxon>Neoptera</taxon>
        <taxon>Endopterygota</taxon>
        <taxon>Diptera</taxon>
        <taxon>Brachycera</taxon>
        <taxon>Muscomorpha</taxon>
        <taxon>Hippoboscoidea</taxon>
        <taxon>Glossinidae</taxon>
        <taxon>Glossina</taxon>
    </lineage>
</organism>
<sequence>MVSEFLNPLPRIDEIFAFLGCDWSDSVATSLSRKACFSNITTALSASDCSGKQPNKAILLLRVLLLRMRCKRKFVKLYLTTLVGLLFSEQNQMVQRCKAEREPEP</sequence>
<protein>
    <submittedName>
        <fullName evidence="1">Uncharacterized protein</fullName>
    </submittedName>
</protein>
<name>A0A1B0C0Z5_9MUSC</name>
<reference evidence="2" key="1">
    <citation type="submission" date="2015-01" db="EMBL/GenBank/DDBJ databases">
        <authorList>
            <person name="Aksoy S."/>
            <person name="Warren W."/>
            <person name="Wilson R.K."/>
        </authorList>
    </citation>
    <scope>NUCLEOTIDE SEQUENCE [LARGE SCALE GENOMIC DNA]</scope>
    <source>
        <strain evidence="2">IAEA</strain>
    </source>
</reference>
<dbReference type="Proteomes" id="UP000092460">
    <property type="component" value="Unassembled WGS sequence"/>
</dbReference>
<dbReference type="VEuPathDB" id="VectorBase:GPPI046279"/>